<gene>
    <name evidence="2" type="ORF">GCM10007964_54740</name>
</gene>
<accession>A0A917RFI3</accession>
<dbReference type="AlphaFoldDB" id="A0A917RFI3"/>
<reference evidence="2" key="1">
    <citation type="journal article" date="2014" name="Int. J. Syst. Evol. Microbiol.">
        <title>Complete genome sequence of Corynebacterium casei LMG S-19264T (=DSM 44701T), isolated from a smear-ripened cheese.</title>
        <authorList>
            <consortium name="US DOE Joint Genome Institute (JGI-PGF)"/>
            <person name="Walter F."/>
            <person name="Albersmeier A."/>
            <person name="Kalinowski J."/>
            <person name="Ruckert C."/>
        </authorList>
    </citation>
    <scope>NUCLEOTIDE SEQUENCE</scope>
    <source>
        <strain evidence="2">JCM 13064</strain>
    </source>
</reference>
<feature type="region of interest" description="Disordered" evidence="1">
    <location>
        <begin position="51"/>
        <end position="84"/>
    </location>
</feature>
<evidence type="ECO:0000313" key="3">
    <source>
        <dbReference type="Proteomes" id="UP000645217"/>
    </source>
</evidence>
<reference evidence="2" key="2">
    <citation type="submission" date="2020-09" db="EMBL/GenBank/DDBJ databases">
        <authorList>
            <person name="Sun Q."/>
            <person name="Ohkuma M."/>
        </authorList>
    </citation>
    <scope>NUCLEOTIDE SEQUENCE</scope>
    <source>
        <strain evidence="2">JCM 13064</strain>
    </source>
</reference>
<evidence type="ECO:0000256" key="1">
    <source>
        <dbReference type="SAM" id="MobiDB-lite"/>
    </source>
</evidence>
<evidence type="ECO:0000313" key="2">
    <source>
        <dbReference type="EMBL" id="GGL05561.1"/>
    </source>
</evidence>
<sequence>MEKASVNTHINRTIFCSGGLRVGAAARRPITGSRPPGDGGVPHAACQGRVRPWRRGGNSAIKGAEWHTPKMARPAARAFQGSSG</sequence>
<organism evidence="2 3">
    <name type="scientific">Sphaerisporangium melleum</name>
    <dbReference type="NCBI Taxonomy" id="321316"/>
    <lineage>
        <taxon>Bacteria</taxon>
        <taxon>Bacillati</taxon>
        <taxon>Actinomycetota</taxon>
        <taxon>Actinomycetes</taxon>
        <taxon>Streptosporangiales</taxon>
        <taxon>Streptosporangiaceae</taxon>
        <taxon>Sphaerisporangium</taxon>
    </lineage>
</organism>
<comment type="caution">
    <text evidence="2">The sequence shown here is derived from an EMBL/GenBank/DDBJ whole genome shotgun (WGS) entry which is preliminary data.</text>
</comment>
<proteinExistence type="predicted"/>
<dbReference type="EMBL" id="BMNT01000034">
    <property type="protein sequence ID" value="GGL05561.1"/>
    <property type="molecule type" value="Genomic_DNA"/>
</dbReference>
<protein>
    <submittedName>
        <fullName evidence="2">Uncharacterized protein</fullName>
    </submittedName>
</protein>
<dbReference type="Proteomes" id="UP000645217">
    <property type="component" value="Unassembled WGS sequence"/>
</dbReference>
<name>A0A917RFI3_9ACTN</name>
<keyword evidence="3" id="KW-1185">Reference proteome</keyword>